<protein>
    <recommendedName>
        <fullName evidence="1">2,4-diaminopentanoate dehydrogenase C-terminal domain-containing protein</fullName>
    </recommendedName>
</protein>
<evidence type="ECO:0000259" key="1">
    <source>
        <dbReference type="Pfam" id="PF19328"/>
    </source>
</evidence>
<dbReference type="Gene3D" id="3.40.50.720">
    <property type="entry name" value="NAD(P)-binding Rossmann-like Domain"/>
    <property type="match status" value="1"/>
</dbReference>
<name>G6EAS4_9SPHN</name>
<organism evidence="2 3">
    <name type="scientific">Novosphingobium pentaromativorans US6-1</name>
    <dbReference type="NCBI Taxonomy" id="1088721"/>
    <lineage>
        <taxon>Bacteria</taxon>
        <taxon>Pseudomonadati</taxon>
        <taxon>Pseudomonadota</taxon>
        <taxon>Alphaproteobacteria</taxon>
        <taxon>Sphingomonadales</taxon>
        <taxon>Sphingomonadaceae</taxon>
        <taxon>Novosphingobium</taxon>
    </lineage>
</organism>
<feature type="domain" description="2,4-diaminopentanoate dehydrogenase C-terminal" evidence="1">
    <location>
        <begin position="139"/>
        <end position="337"/>
    </location>
</feature>
<dbReference type="CDD" id="cd24146">
    <property type="entry name" value="nat-AmDH_N_like"/>
    <property type="match status" value="1"/>
</dbReference>
<sequence>MAYRVIQWTTGNVGRQTLKALIAKPGFELVGVFAHGRDKVGRDAAELCGLDTPTGICATDDVEALLRSGADACVFSGRWFDVDLVCRLLEAGINVVTHAAFINGRWLGEDARHRLQEACIKGAASLYGSGINPGFANIIAVVSTQLCARVDQIRVTEAVDSTYYDSWETEVKVGFGQKPDAPGLVENAREATEVFGDAVEMMADALGVVLDEIVFDMDTALATARNELGYATIEEGTVSAVDGRWRGRIGGRDFIVLRFRWKKGTHVEPFEIDGGYRIEVDGNPSVLATAHLQRPVPQTDGDAMAVGMIATGLPALNAIPSAVAAQPGIVAMHQMNAFGACDVFSF</sequence>
<evidence type="ECO:0000313" key="3">
    <source>
        <dbReference type="Proteomes" id="UP000004030"/>
    </source>
</evidence>
<dbReference type="OrthoDB" id="4759936at2"/>
<dbReference type="AlphaFoldDB" id="G6EAS4"/>
<dbReference type="PATRIC" id="fig|1088721.3.peg.1453"/>
<dbReference type="InterPro" id="IPR036291">
    <property type="entry name" value="NAD(P)-bd_dom_sf"/>
</dbReference>
<keyword evidence="3" id="KW-1185">Reference proteome</keyword>
<evidence type="ECO:0000313" key="2">
    <source>
        <dbReference type="EMBL" id="EHJ61711.1"/>
    </source>
</evidence>
<dbReference type="RefSeq" id="WP_007012387.1">
    <property type="nucleotide sequence ID" value="NZ_AGFM01000017.1"/>
</dbReference>
<dbReference type="EMBL" id="AGFM01000017">
    <property type="protein sequence ID" value="EHJ61711.1"/>
    <property type="molecule type" value="Genomic_DNA"/>
</dbReference>
<dbReference type="InterPro" id="IPR045760">
    <property type="entry name" value="DAP_DH_C"/>
</dbReference>
<accession>G6EAS4</accession>
<dbReference type="eggNOG" id="COG3804">
    <property type="taxonomic scope" value="Bacteria"/>
</dbReference>
<proteinExistence type="predicted"/>
<dbReference type="Pfam" id="PF19328">
    <property type="entry name" value="DAP_DH_C"/>
    <property type="match status" value="1"/>
</dbReference>
<reference evidence="2 3" key="1">
    <citation type="journal article" date="2012" name="J. Bacteriol.">
        <title>Genome sequence of benzo(a)pyrene-degrading bacterium Novosphingobium pentaromativorans US6-1.</title>
        <authorList>
            <person name="Luo Y.R."/>
            <person name="Kang S.G."/>
            <person name="Kim S.J."/>
            <person name="Kim M.R."/>
            <person name="Li N."/>
            <person name="Lee J.H."/>
            <person name="Kwon K.K."/>
        </authorList>
    </citation>
    <scope>NUCLEOTIDE SEQUENCE [LARGE SCALE GENOMIC DNA]</scope>
    <source>
        <strain evidence="2 3">US6-1</strain>
    </source>
</reference>
<dbReference type="SUPFAM" id="SSF51735">
    <property type="entry name" value="NAD(P)-binding Rossmann-fold domains"/>
    <property type="match status" value="1"/>
</dbReference>
<comment type="caution">
    <text evidence="2">The sequence shown here is derived from an EMBL/GenBank/DDBJ whole genome shotgun (WGS) entry which is preliminary data.</text>
</comment>
<gene>
    <name evidence="2" type="ORF">NSU_1472</name>
</gene>
<dbReference type="Proteomes" id="UP000004030">
    <property type="component" value="Unassembled WGS sequence"/>
</dbReference>